<feature type="compositionally biased region" description="Basic and acidic residues" evidence="17">
    <location>
        <begin position="58"/>
        <end position="67"/>
    </location>
</feature>
<evidence type="ECO:0000256" key="5">
    <source>
        <dbReference type="ARBA" id="ARBA00022448"/>
    </source>
</evidence>
<keyword evidence="5 16" id="KW-0813">Transport</keyword>
<accession>A0ABR3X4Q7</accession>
<dbReference type="InterPro" id="IPR036273">
    <property type="entry name" value="CRAL/TRIO_N_dom_sf"/>
</dbReference>
<evidence type="ECO:0000256" key="3">
    <source>
        <dbReference type="ARBA" id="ARBA00006667"/>
    </source>
</evidence>
<dbReference type="Pfam" id="PF03765">
    <property type="entry name" value="CRAL_TRIO_N"/>
    <property type="match status" value="1"/>
</dbReference>
<dbReference type="SMART" id="SM00516">
    <property type="entry name" value="SEC14"/>
    <property type="match status" value="1"/>
</dbReference>
<protein>
    <recommendedName>
        <fullName evidence="4 16">Phosphatidylinositol transfer protein SFH5</fullName>
        <shortName evidence="16">PITP SFH5</shortName>
    </recommendedName>
</protein>
<evidence type="ECO:0000256" key="2">
    <source>
        <dbReference type="ARBA" id="ARBA00004406"/>
    </source>
</evidence>
<proteinExistence type="inferred from homology"/>
<comment type="catalytic activity">
    <reaction evidence="14">
        <text>a 1,2-diacyl-sn-glycero-3-phospho-(1D-myo-inositol)(in) = a 1,2-diacyl-sn-glycero-3-phospho-(1D-myo-inositol)(out)</text>
        <dbReference type="Rhea" id="RHEA:38691"/>
        <dbReference type="ChEBI" id="CHEBI:57880"/>
    </reaction>
    <physiologicalReaction direction="left-to-right" evidence="14">
        <dbReference type="Rhea" id="RHEA:38692"/>
    </physiologicalReaction>
</comment>
<feature type="transmembrane region" description="Helical" evidence="18">
    <location>
        <begin position="355"/>
        <end position="374"/>
    </location>
</feature>
<dbReference type="PANTHER" id="PTHR47669:SF1">
    <property type="entry name" value="PHOSPHATIDYLINOSITOL TRANSFER PROTEIN SFH5"/>
    <property type="match status" value="1"/>
</dbReference>
<dbReference type="InterPro" id="IPR036865">
    <property type="entry name" value="CRAL-TRIO_dom_sf"/>
</dbReference>
<dbReference type="EMBL" id="JAZHXJ010000165">
    <property type="protein sequence ID" value="KAL1870908.1"/>
    <property type="molecule type" value="Genomic_DNA"/>
</dbReference>
<evidence type="ECO:0000256" key="15">
    <source>
        <dbReference type="ARBA" id="ARBA00024180"/>
    </source>
</evidence>
<dbReference type="InterPro" id="IPR001251">
    <property type="entry name" value="CRAL-TRIO_dom"/>
</dbReference>
<keyword evidence="6 16" id="KW-0963">Cytoplasm</keyword>
<dbReference type="PROSITE" id="PS50191">
    <property type="entry name" value="CRAL_TRIO"/>
    <property type="match status" value="1"/>
</dbReference>
<evidence type="ECO:0000256" key="4">
    <source>
        <dbReference type="ARBA" id="ARBA00018320"/>
    </source>
</evidence>
<evidence type="ECO:0000256" key="6">
    <source>
        <dbReference type="ARBA" id="ARBA00022490"/>
    </source>
</evidence>
<dbReference type="InterPro" id="IPR011074">
    <property type="entry name" value="CRAL/TRIO_N_dom"/>
</dbReference>
<comment type="cofactor">
    <cofactor evidence="1">
        <name>heme b</name>
        <dbReference type="ChEBI" id="CHEBI:60344"/>
    </cofactor>
</comment>
<reference evidence="20 21" key="1">
    <citation type="journal article" date="2024" name="Commun. Biol.">
        <title>Comparative genomic analysis of thermophilic fungi reveals convergent evolutionary adaptations and gene losses.</title>
        <authorList>
            <person name="Steindorff A.S."/>
            <person name="Aguilar-Pontes M.V."/>
            <person name="Robinson A.J."/>
            <person name="Andreopoulos B."/>
            <person name="LaButti K."/>
            <person name="Kuo A."/>
            <person name="Mondo S."/>
            <person name="Riley R."/>
            <person name="Otillar R."/>
            <person name="Haridas S."/>
            <person name="Lipzen A."/>
            <person name="Grimwood J."/>
            <person name="Schmutz J."/>
            <person name="Clum A."/>
            <person name="Reid I.D."/>
            <person name="Moisan M.C."/>
            <person name="Butler G."/>
            <person name="Nguyen T.T.M."/>
            <person name="Dewar K."/>
            <person name="Conant G."/>
            <person name="Drula E."/>
            <person name="Henrissat B."/>
            <person name="Hansel C."/>
            <person name="Singer S."/>
            <person name="Hutchinson M.I."/>
            <person name="de Vries R.P."/>
            <person name="Natvig D.O."/>
            <person name="Powell A.J."/>
            <person name="Tsang A."/>
            <person name="Grigoriev I.V."/>
        </authorList>
    </citation>
    <scope>NUCLEOTIDE SEQUENCE [LARGE SCALE GENOMIC DNA]</scope>
    <source>
        <strain evidence="20 21">ATCC 24622</strain>
    </source>
</reference>
<keyword evidence="21" id="KW-1185">Reference proteome</keyword>
<evidence type="ECO:0000256" key="13">
    <source>
        <dbReference type="ARBA" id="ARBA00023136"/>
    </source>
</evidence>
<feature type="compositionally biased region" description="Low complexity" evidence="17">
    <location>
        <begin position="34"/>
        <end position="46"/>
    </location>
</feature>
<dbReference type="CDD" id="cd00170">
    <property type="entry name" value="SEC14"/>
    <property type="match status" value="1"/>
</dbReference>
<dbReference type="Pfam" id="PF00650">
    <property type="entry name" value="CRAL_TRIO"/>
    <property type="match status" value="1"/>
</dbReference>
<evidence type="ECO:0000256" key="10">
    <source>
        <dbReference type="ARBA" id="ARBA00022848"/>
    </source>
</evidence>
<feature type="region of interest" description="Disordered" evidence="17">
    <location>
        <begin position="1"/>
        <end position="22"/>
    </location>
</feature>
<evidence type="ECO:0000256" key="11">
    <source>
        <dbReference type="ARBA" id="ARBA00023004"/>
    </source>
</evidence>
<sequence>MATEEAVKTDAAANPTPEVDSDAAKKIADLSIAETAPAASEAPVAAPKDDAAAPPQEVKSEDSKQDAIEPAPAAAEQPLKEDAPKEPAAQDETPKEAAPSSEGEATTAAAAAAAEPAKEATAAEQNKEPTAAATDATAAAPAPAATTTTATAPSKTPIAELWELAQAHGHPEIWGVTLADPTTHIPTRIVLQKYLNANDGDLAKAKDQLKKTLEWRAQTRPLELVKKKFNKAKFGGLGYVTSYTEEGGENAAGGPKKDVFTWNIYGGVKSIEETFGNLNEFIEWRVALMELALAELSIATATEPITADHDPYKIYQVHDYKSISFLRQSPQVRAASTETIKLFAQNYPELLKEKFFVNVPAFMGFVYAFMKLFVAPKTIRKFHPMTNGANLAREFASPGSTSAVPNLGEKLPAEYGGKAGALASVGSEPLLE</sequence>
<comment type="caution">
    <text evidence="20">The sequence shown here is derived from an EMBL/GenBank/DDBJ whole genome shotgun (WGS) entry which is preliminary data.</text>
</comment>
<feature type="compositionally biased region" description="Low complexity" evidence="17">
    <location>
        <begin position="96"/>
        <end position="153"/>
    </location>
</feature>
<evidence type="ECO:0000256" key="1">
    <source>
        <dbReference type="ARBA" id="ARBA00001970"/>
    </source>
</evidence>
<keyword evidence="10 16" id="KW-0492">Microsome</keyword>
<dbReference type="Proteomes" id="UP001586593">
    <property type="component" value="Unassembled WGS sequence"/>
</dbReference>
<evidence type="ECO:0000256" key="7">
    <source>
        <dbReference type="ARBA" id="ARBA00022617"/>
    </source>
</evidence>
<comment type="subcellular location">
    <subcellularLocation>
        <location evidence="16">Cytoplasm</location>
    </subcellularLocation>
    <subcellularLocation>
        <location evidence="2 16">Endoplasmic reticulum membrane</location>
        <topology evidence="2 16">Peripheral membrane protein</topology>
    </subcellularLocation>
    <subcellularLocation>
        <location evidence="16">Microsome membrane</location>
        <topology evidence="16">Peripheral membrane protein</topology>
    </subcellularLocation>
</comment>
<evidence type="ECO:0000313" key="20">
    <source>
        <dbReference type="EMBL" id="KAL1870908.1"/>
    </source>
</evidence>
<gene>
    <name evidence="20" type="ORF">VTK73DRAFT_2363</name>
</gene>
<dbReference type="Gene3D" id="3.40.525.10">
    <property type="entry name" value="CRAL-TRIO lipid binding domain"/>
    <property type="match status" value="1"/>
</dbReference>
<keyword evidence="18" id="KW-1133">Transmembrane helix</keyword>
<evidence type="ECO:0000256" key="16">
    <source>
        <dbReference type="RuleBase" id="RU367059"/>
    </source>
</evidence>
<evidence type="ECO:0000313" key="21">
    <source>
        <dbReference type="Proteomes" id="UP001586593"/>
    </source>
</evidence>
<organism evidence="20 21">
    <name type="scientific">Phialemonium thermophilum</name>
    <dbReference type="NCBI Taxonomy" id="223376"/>
    <lineage>
        <taxon>Eukaryota</taxon>
        <taxon>Fungi</taxon>
        <taxon>Dikarya</taxon>
        <taxon>Ascomycota</taxon>
        <taxon>Pezizomycotina</taxon>
        <taxon>Sordariomycetes</taxon>
        <taxon>Sordariomycetidae</taxon>
        <taxon>Cephalothecales</taxon>
        <taxon>Cephalothecaceae</taxon>
        <taxon>Phialemonium</taxon>
    </lineage>
</organism>
<keyword evidence="7" id="KW-0349">Heme</keyword>
<dbReference type="SUPFAM" id="SSF46938">
    <property type="entry name" value="CRAL/TRIO N-terminal domain"/>
    <property type="match status" value="1"/>
</dbReference>
<keyword evidence="11" id="KW-0408">Iron</keyword>
<keyword evidence="9 16" id="KW-0256">Endoplasmic reticulum</keyword>
<evidence type="ECO:0000256" key="12">
    <source>
        <dbReference type="ARBA" id="ARBA00023055"/>
    </source>
</evidence>
<evidence type="ECO:0000259" key="19">
    <source>
        <dbReference type="PROSITE" id="PS50191"/>
    </source>
</evidence>
<evidence type="ECO:0000256" key="14">
    <source>
        <dbReference type="ARBA" id="ARBA00024146"/>
    </source>
</evidence>
<evidence type="ECO:0000256" key="8">
    <source>
        <dbReference type="ARBA" id="ARBA00022723"/>
    </source>
</evidence>
<keyword evidence="13 16" id="KW-0472">Membrane</keyword>
<dbReference type="SUPFAM" id="SSF52087">
    <property type="entry name" value="CRAL/TRIO domain"/>
    <property type="match status" value="1"/>
</dbReference>
<evidence type="ECO:0000256" key="18">
    <source>
        <dbReference type="SAM" id="Phobius"/>
    </source>
</evidence>
<dbReference type="PANTHER" id="PTHR47669">
    <property type="entry name" value="PHOSPHATIDYLINOSITOL TRANSFER PROTEIN SFH5"/>
    <property type="match status" value="1"/>
</dbReference>
<feature type="domain" description="CRAL-TRIO" evidence="19">
    <location>
        <begin position="285"/>
        <end position="423"/>
    </location>
</feature>
<keyword evidence="18" id="KW-0812">Transmembrane</keyword>
<feature type="region of interest" description="Disordered" evidence="17">
    <location>
        <begin position="34"/>
        <end position="154"/>
    </location>
</feature>
<name>A0ABR3X4Q7_9PEZI</name>
<keyword evidence="8" id="KW-0479">Metal-binding</keyword>
<keyword evidence="12 16" id="KW-0445">Lipid transport</keyword>
<dbReference type="InterPro" id="IPR042938">
    <property type="entry name" value="Sfh5"/>
</dbReference>
<evidence type="ECO:0000256" key="9">
    <source>
        <dbReference type="ARBA" id="ARBA00022824"/>
    </source>
</evidence>
<comment type="function">
    <text evidence="15">Non-classical phosphatidylinositol (PtdIns) transfer protein (PITP), which exhibits PtdIns-binding/transfer activity in the absence of detectable PtdCho-binding/transfer activity. Regulates PtdIns(4,5)P2 homeostasis at the plasma membrane. Heme-binding protein that may play a role in organic oxidant-induced stress responses.</text>
</comment>
<evidence type="ECO:0000256" key="17">
    <source>
        <dbReference type="SAM" id="MobiDB-lite"/>
    </source>
</evidence>
<comment type="similarity">
    <text evidence="3 16">Belongs to the SFH5 family.</text>
</comment>